<feature type="domain" description="RNA polymerase sigma factor 70 region 4 type 2" evidence="7">
    <location>
        <begin position="119"/>
        <end position="161"/>
    </location>
</feature>
<organism evidence="8 9">
    <name type="scientific">Imperialibacter roseus</name>
    <dbReference type="NCBI Taxonomy" id="1324217"/>
    <lineage>
        <taxon>Bacteria</taxon>
        <taxon>Pseudomonadati</taxon>
        <taxon>Bacteroidota</taxon>
        <taxon>Cytophagia</taxon>
        <taxon>Cytophagales</taxon>
        <taxon>Flammeovirgaceae</taxon>
        <taxon>Imperialibacter</taxon>
    </lineage>
</organism>
<dbReference type="PANTHER" id="PTHR43133">
    <property type="entry name" value="RNA POLYMERASE ECF-TYPE SIGMA FACTO"/>
    <property type="match status" value="1"/>
</dbReference>
<dbReference type="InterPro" id="IPR014284">
    <property type="entry name" value="RNA_pol_sigma-70_dom"/>
</dbReference>
<evidence type="ECO:0000259" key="6">
    <source>
        <dbReference type="Pfam" id="PF04542"/>
    </source>
</evidence>
<dbReference type="Proteomes" id="UP001302349">
    <property type="component" value="Chromosome"/>
</dbReference>
<dbReference type="NCBIfam" id="TIGR02937">
    <property type="entry name" value="sigma70-ECF"/>
    <property type="match status" value="1"/>
</dbReference>
<keyword evidence="4" id="KW-0238">DNA-binding</keyword>
<evidence type="ECO:0000256" key="5">
    <source>
        <dbReference type="ARBA" id="ARBA00023163"/>
    </source>
</evidence>
<dbReference type="RefSeq" id="WP_317490314.1">
    <property type="nucleotide sequence ID" value="NZ_CP136051.1"/>
</dbReference>
<dbReference type="SUPFAM" id="SSF88946">
    <property type="entry name" value="Sigma2 domain of RNA polymerase sigma factors"/>
    <property type="match status" value="1"/>
</dbReference>
<accession>A0ABZ0IT76</accession>
<feature type="domain" description="RNA polymerase sigma-70 region 2" evidence="6">
    <location>
        <begin position="14"/>
        <end position="77"/>
    </location>
</feature>
<dbReference type="Gene3D" id="1.10.1740.10">
    <property type="match status" value="1"/>
</dbReference>
<dbReference type="PANTHER" id="PTHR43133:SF8">
    <property type="entry name" value="RNA POLYMERASE SIGMA FACTOR HI_1459-RELATED"/>
    <property type="match status" value="1"/>
</dbReference>
<gene>
    <name evidence="8" type="ORF">RT717_03275</name>
</gene>
<dbReference type="InterPro" id="IPR013249">
    <property type="entry name" value="RNA_pol_sigma70_r4_t2"/>
</dbReference>
<evidence type="ECO:0000256" key="1">
    <source>
        <dbReference type="ARBA" id="ARBA00010641"/>
    </source>
</evidence>
<evidence type="ECO:0000256" key="2">
    <source>
        <dbReference type="ARBA" id="ARBA00023015"/>
    </source>
</evidence>
<name>A0ABZ0IT76_9BACT</name>
<evidence type="ECO:0000259" key="7">
    <source>
        <dbReference type="Pfam" id="PF08281"/>
    </source>
</evidence>
<keyword evidence="3" id="KW-0731">Sigma factor</keyword>
<keyword evidence="9" id="KW-1185">Reference proteome</keyword>
<dbReference type="InterPro" id="IPR039425">
    <property type="entry name" value="RNA_pol_sigma-70-like"/>
</dbReference>
<proteinExistence type="inferred from homology"/>
<dbReference type="Pfam" id="PF04542">
    <property type="entry name" value="Sigma70_r2"/>
    <property type="match status" value="1"/>
</dbReference>
<dbReference type="InterPro" id="IPR013325">
    <property type="entry name" value="RNA_pol_sigma_r2"/>
</dbReference>
<evidence type="ECO:0000256" key="4">
    <source>
        <dbReference type="ARBA" id="ARBA00023125"/>
    </source>
</evidence>
<comment type="similarity">
    <text evidence="1">Belongs to the sigma-70 factor family. ECF subfamily.</text>
</comment>
<dbReference type="InterPro" id="IPR036388">
    <property type="entry name" value="WH-like_DNA-bd_sf"/>
</dbReference>
<keyword evidence="2" id="KW-0805">Transcription regulation</keyword>
<dbReference type="Pfam" id="PF08281">
    <property type="entry name" value="Sigma70_r4_2"/>
    <property type="match status" value="1"/>
</dbReference>
<dbReference type="EMBL" id="CP136051">
    <property type="protein sequence ID" value="WOK07643.1"/>
    <property type="molecule type" value="Genomic_DNA"/>
</dbReference>
<dbReference type="InterPro" id="IPR007627">
    <property type="entry name" value="RNA_pol_sigma70_r2"/>
</dbReference>
<protein>
    <submittedName>
        <fullName evidence="8">Sigma-70 family RNA polymerase sigma factor</fullName>
    </submittedName>
</protein>
<evidence type="ECO:0000313" key="9">
    <source>
        <dbReference type="Proteomes" id="UP001302349"/>
    </source>
</evidence>
<dbReference type="SUPFAM" id="SSF88659">
    <property type="entry name" value="Sigma3 and sigma4 domains of RNA polymerase sigma factors"/>
    <property type="match status" value="1"/>
</dbReference>
<evidence type="ECO:0000256" key="3">
    <source>
        <dbReference type="ARBA" id="ARBA00023082"/>
    </source>
</evidence>
<evidence type="ECO:0000313" key="8">
    <source>
        <dbReference type="EMBL" id="WOK07643.1"/>
    </source>
</evidence>
<reference evidence="8 9" key="1">
    <citation type="journal article" date="2023" name="Microbiol. Resour. Announc.">
        <title>Complete Genome Sequence of Imperialibacter roseus strain P4T.</title>
        <authorList>
            <person name="Tizabi D.R."/>
            <person name="Bachvaroff T."/>
            <person name="Hill R.T."/>
        </authorList>
    </citation>
    <scope>NUCLEOTIDE SEQUENCE [LARGE SCALE GENOMIC DNA]</scope>
    <source>
        <strain evidence="8 9">P4T</strain>
    </source>
</reference>
<dbReference type="Gene3D" id="1.10.10.10">
    <property type="entry name" value="Winged helix-like DNA-binding domain superfamily/Winged helix DNA-binding domain"/>
    <property type="match status" value="1"/>
</dbReference>
<dbReference type="InterPro" id="IPR013324">
    <property type="entry name" value="RNA_pol_sigma_r3/r4-like"/>
</dbReference>
<sequence>MTERRSQNIAEALKQYGKRLFGFIRSRVRTLEEAEDITQEVWYQFSNLVDVESIEQVNAWLFRVARNKITDNYRKKKVDLLDDQAFEDDGDGDYMLRDLLPSEEDVPELENLKEIFRKELFAALEELPVNQQQVFIWNEIEDMTFQEMSDLTGENIKTLISRKRYAVQHLRKKLLPLYNELMN</sequence>
<keyword evidence="5" id="KW-0804">Transcription</keyword>